<dbReference type="NCBIfam" id="NF041551">
    <property type="entry name" value="YlcI_YnfO_N"/>
    <property type="match status" value="1"/>
</dbReference>
<dbReference type="GO" id="GO:0006355">
    <property type="term" value="P:regulation of DNA-templated transcription"/>
    <property type="evidence" value="ECO:0007669"/>
    <property type="project" value="InterPro"/>
</dbReference>
<dbReference type="SUPFAM" id="SSF47598">
    <property type="entry name" value="Ribbon-helix-helix"/>
    <property type="match status" value="1"/>
</dbReference>
<evidence type="ECO:0000313" key="3">
    <source>
        <dbReference type="Proteomes" id="UP000180166"/>
    </source>
</evidence>
<dbReference type="Proteomes" id="UP000180166">
    <property type="component" value="Chromosome"/>
</dbReference>
<dbReference type="Pfam" id="PF01402">
    <property type="entry name" value="RHH_1"/>
    <property type="match status" value="1"/>
</dbReference>
<dbReference type="OrthoDB" id="3541837at2"/>
<dbReference type="KEGG" id="nsr:NS506_02482"/>
<name>A0A0B8NBZ6_9NOCA</name>
<dbReference type="Gene3D" id="1.10.1220.10">
    <property type="entry name" value="Met repressor-like"/>
    <property type="match status" value="1"/>
</dbReference>
<protein>
    <submittedName>
        <fullName evidence="2">Antitoxin MazE3</fullName>
    </submittedName>
</protein>
<accession>A0A0B8NBZ6</accession>
<feature type="domain" description="Ribbon-helix-helix protein CopG" evidence="1">
    <location>
        <begin position="7"/>
        <end position="47"/>
    </location>
</feature>
<organism evidence="2 3">
    <name type="scientific">Nocardia seriolae</name>
    <dbReference type="NCBI Taxonomy" id="37332"/>
    <lineage>
        <taxon>Bacteria</taxon>
        <taxon>Bacillati</taxon>
        <taxon>Actinomycetota</taxon>
        <taxon>Actinomycetes</taxon>
        <taxon>Mycobacteriales</taxon>
        <taxon>Nocardiaceae</taxon>
        <taxon>Nocardia</taxon>
    </lineage>
</organism>
<evidence type="ECO:0000259" key="1">
    <source>
        <dbReference type="Pfam" id="PF01402"/>
    </source>
</evidence>
<dbReference type="InterPro" id="IPR010985">
    <property type="entry name" value="Ribbon_hlx_hlx"/>
</dbReference>
<sequence length="83" mass="8955">MLDGMSKQITIRLPDELVDFVDAEVAAQHCGSRAALVAAALEHYRERVIGEAIVAGYTAIPDGRDEHLDEFLSAANESVWGDG</sequence>
<gene>
    <name evidence="2" type="ORF">NS506_02482</name>
</gene>
<dbReference type="InterPro" id="IPR002145">
    <property type="entry name" value="CopG"/>
</dbReference>
<reference evidence="2 3" key="1">
    <citation type="submission" date="2016-10" db="EMBL/GenBank/DDBJ databases">
        <title>Genome sequence of Nocardia seriolae strain EM150506, isolated from Anguila japonica.</title>
        <authorList>
            <person name="Han H.-J."/>
        </authorList>
    </citation>
    <scope>NUCLEOTIDE SEQUENCE [LARGE SCALE GENOMIC DNA]</scope>
    <source>
        <strain evidence="2 3">EM150506</strain>
    </source>
</reference>
<dbReference type="CDD" id="cd22231">
    <property type="entry name" value="RHH_NikR_HicB-like"/>
    <property type="match status" value="1"/>
</dbReference>
<dbReference type="InterPro" id="IPR013321">
    <property type="entry name" value="Arc_rbn_hlx_hlx"/>
</dbReference>
<dbReference type="EMBL" id="CP017839">
    <property type="protein sequence ID" value="APA96546.1"/>
    <property type="molecule type" value="Genomic_DNA"/>
</dbReference>
<proteinExistence type="predicted"/>
<dbReference type="AlphaFoldDB" id="A0A0B8NBZ6"/>
<evidence type="ECO:0000313" key="2">
    <source>
        <dbReference type="EMBL" id="APA96546.1"/>
    </source>
</evidence>